<keyword evidence="7" id="KW-1015">Disulfide bond</keyword>
<evidence type="ECO:0000256" key="2">
    <source>
        <dbReference type="ARBA" id="ARBA00007664"/>
    </source>
</evidence>
<dbReference type="InterPro" id="IPR043504">
    <property type="entry name" value="Peptidase_S1_PA_chymotrypsin"/>
</dbReference>
<dbReference type="InterPro" id="IPR001254">
    <property type="entry name" value="Trypsin_dom"/>
</dbReference>
<keyword evidence="5 8" id="KW-0378">Hydrolase</keyword>
<evidence type="ECO:0000256" key="5">
    <source>
        <dbReference type="ARBA" id="ARBA00022801"/>
    </source>
</evidence>
<evidence type="ECO:0000256" key="8">
    <source>
        <dbReference type="RuleBase" id="RU363034"/>
    </source>
</evidence>
<dbReference type="PROSITE" id="PS50240">
    <property type="entry name" value="TRYPSIN_DOM"/>
    <property type="match status" value="1"/>
</dbReference>
<evidence type="ECO:0000256" key="1">
    <source>
        <dbReference type="ARBA" id="ARBA00004613"/>
    </source>
</evidence>
<name>A0A8S1CS81_9INSE</name>
<dbReference type="InterPro" id="IPR009003">
    <property type="entry name" value="Peptidase_S1_PA"/>
</dbReference>
<dbReference type="PROSITE" id="PS00134">
    <property type="entry name" value="TRYPSIN_HIS"/>
    <property type="match status" value="1"/>
</dbReference>
<evidence type="ECO:0000256" key="4">
    <source>
        <dbReference type="ARBA" id="ARBA00022670"/>
    </source>
</evidence>
<dbReference type="GO" id="GO:0016485">
    <property type="term" value="P:protein processing"/>
    <property type="evidence" value="ECO:0007669"/>
    <property type="project" value="UniProtKB-ARBA"/>
</dbReference>
<keyword evidence="4 8" id="KW-0645">Protease</keyword>
<feature type="domain" description="Peptidase S1" evidence="10">
    <location>
        <begin position="35"/>
        <end position="259"/>
    </location>
</feature>
<dbReference type="EMBL" id="CADEPI010000064">
    <property type="protein sequence ID" value="CAB3371674.1"/>
    <property type="molecule type" value="Genomic_DNA"/>
</dbReference>
<evidence type="ECO:0000256" key="9">
    <source>
        <dbReference type="SAM" id="SignalP"/>
    </source>
</evidence>
<dbReference type="CDD" id="cd00190">
    <property type="entry name" value="Tryp_SPc"/>
    <property type="match status" value="1"/>
</dbReference>
<dbReference type="Gene3D" id="2.40.10.10">
    <property type="entry name" value="Trypsin-like serine proteases"/>
    <property type="match status" value="1"/>
</dbReference>
<dbReference type="SMART" id="SM00020">
    <property type="entry name" value="Tryp_SPc"/>
    <property type="match status" value="1"/>
</dbReference>
<dbReference type="Proteomes" id="UP000494165">
    <property type="component" value="Unassembled WGS sequence"/>
</dbReference>
<evidence type="ECO:0000256" key="3">
    <source>
        <dbReference type="ARBA" id="ARBA00022525"/>
    </source>
</evidence>
<comment type="similarity">
    <text evidence="2">Belongs to the peptidase S1 family.</text>
</comment>
<evidence type="ECO:0000313" key="12">
    <source>
        <dbReference type="Proteomes" id="UP000494165"/>
    </source>
</evidence>
<dbReference type="OrthoDB" id="8440449at2759"/>
<organism evidence="11 12">
    <name type="scientific">Cloeon dipterum</name>
    <dbReference type="NCBI Taxonomy" id="197152"/>
    <lineage>
        <taxon>Eukaryota</taxon>
        <taxon>Metazoa</taxon>
        <taxon>Ecdysozoa</taxon>
        <taxon>Arthropoda</taxon>
        <taxon>Hexapoda</taxon>
        <taxon>Insecta</taxon>
        <taxon>Pterygota</taxon>
        <taxon>Palaeoptera</taxon>
        <taxon>Ephemeroptera</taxon>
        <taxon>Pisciforma</taxon>
        <taxon>Baetidae</taxon>
        <taxon>Cloeon</taxon>
    </lineage>
</organism>
<evidence type="ECO:0000256" key="6">
    <source>
        <dbReference type="ARBA" id="ARBA00022825"/>
    </source>
</evidence>
<gene>
    <name evidence="11" type="ORF">CLODIP_2_CD03966</name>
</gene>
<evidence type="ECO:0000256" key="7">
    <source>
        <dbReference type="ARBA" id="ARBA00023157"/>
    </source>
</evidence>
<keyword evidence="6 8" id="KW-0720">Serine protease</keyword>
<sequence length="273" mass="29320">MDLVQYTSAKMCVKSILIAAFLVGVATAATIESRIVNGTDVPEGKYPFAVSLRSYGNHNCGGSIISSVFALTAAHCVDASTPDSLVLVAGSVHMNQGHGHQVVEIIVHENWNSGASLNDIALLRVDEPFDFQNPLLAPVQLPGQYDQTVADTLATVIGWGLNSSSGTIQLILQEVDIFLYCDEECYDLHGSRYNPNNVCAGVRGGGKGQCNGDSGGPLIVDGIQVGIVSWSRKPCTIAPYPGVYTQVSPFVDWIYTKIGRTREMEKTTYTPSY</sequence>
<comment type="caution">
    <text evidence="11">The sequence shown here is derived from an EMBL/GenBank/DDBJ whole genome shotgun (WGS) entry which is preliminary data.</text>
</comment>
<dbReference type="PANTHER" id="PTHR24276:SF98">
    <property type="entry name" value="FI18310P1-RELATED"/>
    <property type="match status" value="1"/>
</dbReference>
<dbReference type="Pfam" id="PF00089">
    <property type="entry name" value="Trypsin"/>
    <property type="match status" value="1"/>
</dbReference>
<evidence type="ECO:0000259" key="10">
    <source>
        <dbReference type="PROSITE" id="PS50240"/>
    </source>
</evidence>
<comment type="subcellular location">
    <subcellularLocation>
        <location evidence="1">Secreted</location>
    </subcellularLocation>
</comment>
<feature type="chain" id="PRO_5035787141" description="Peptidase S1 domain-containing protein" evidence="9">
    <location>
        <begin position="29"/>
        <end position="273"/>
    </location>
</feature>
<dbReference type="GO" id="GO:0004252">
    <property type="term" value="F:serine-type endopeptidase activity"/>
    <property type="evidence" value="ECO:0007669"/>
    <property type="project" value="InterPro"/>
</dbReference>
<accession>A0A8S1CS81</accession>
<dbReference type="PANTHER" id="PTHR24276">
    <property type="entry name" value="POLYSERASE-RELATED"/>
    <property type="match status" value="1"/>
</dbReference>
<dbReference type="InterPro" id="IPR033116">
    <property type="entry name" value="TRYPSIN_SER"/>
</dbReference>
<dbReference type="PRINTS" id="PR00722">
    <property type="entry name" value="CHYMOTRYPSIN"/>
</dbReference>
<dbReference type="AlphaFoldDB" id="A0A8S1CS81"/>
<dbReference type="InterPro" id="IPR050430">
    <property type="entry name" value="Peptidase_S1"/>
</dbReference>
<reference evidence="11 12" key="1">
    <citation type="submission" date="2020-04" db="EMBL/GenBank/DDBJ databases">
        <authorList>
            <person name="Alioto T."/>
            <person name="Alioto T."/>
            <person name="Gomez Garrido J."/>
        </authorList>
    </citation>
    <scope>NUCLEOTIDE SEQUENCE [LARGE SCALE GENOMIC DNA]</scope>
</reference>
<dbReference type="GO" id="GO:0005576">
    <property type="term" value="C:extracellular region"/>
    <property type="evidence" value="ECO:0007669"/>
    <property type="project" value="UniProtKB-SubCell"/>
</dbReference>
<keyword evidence="12" id="KW-1185">Reference proteome</keyword>
<protein>
    <recommendedName>
        <fullName evidence="10">Peptidase S1 domain-containing protein</fullName>
    </recommendedName>
</protein>
<evidence type="ECO:0000313" key="11">
    <source>
        <dbReference type="EMBL" id="CAB3371674.1"/>
    </source>
</evidence>
<keyword evidence="3" id="KW-0964">Secreted</keyword>
<keyword evidence="9" id="KW-0732">Signal</keyword>
<proteinExistence type="inferred from homology"/>
<dbReference type="FunFam" id="2.40.10.10:FF:000047">
    <property type="entry name" value="Trypsin eta"/>
    <property type="match status" value="1"/>
</dbReference>
<dbReference type="InterPro" id="IPR001314">
    <property type="entry name" value="Peptidase_S1A"/>
</dbReference>
<dbReference type="PROSITE" id="PS00135">
    <property type="entry name" value="TRYPSIN_SER"/>
    <property type="match status" value="1"/>
</dbReference>
<feature type="signal peptide" evidence="9">
    <location>
        <begin position="1"/>
        <end position="28"/>
    </location>
</feature>
<dbReference type="SUPFAM" id="SSF50494">
    <property type="entry name" value="Trypsin-like serine proteases"/>
    <property type="match status" value="1"/>
</dbReference>
<dbReference type="InterPro" id="IPR018114">
    <property type="entry name" value="TRYPSIN_HIS"/>
</dbReference>